<dbReference type="SMART" id="SM00256">
    <property type="entry name" value="FBOX"/>
    <property type="match status" value="1"/>
</dbReference>
<dbReference type="InterPro" id="IPR059238">
    <property type="entry name" value="UBX1_UBXN9"/>
</dbReference>
<dbReference type="SUPFAM" id="SSF81383">
    <property type="entry name" value="F-box domain"/>
    <property type="match status" value="1"/>
</dbReference>
<dbReference type="AlphaFoldDB" id="D2VGS9"/>
<dbReference type="KEGG" id="ngr:NAEGRDRAFT_79915"/>
<evidence type="ECO:0000256" key="1">
    <source>
        <dbReference type="SAM" id="MobiDB-lite"/>
    </source>
</evidence>
<evidence type="ECO:0000313" key="4">
    <source>
        <dbReference type="Proteomes" id="UP000006671"/>
    </source>
</evidence>
<dbReference type="Gene3D" id="3.10.20.90">
    <property type="entry name" value="Phosphatidylinositol 3-kinase Catalytic Subunit, Chain A, domain 1"/>
    <property type="match status" value="1"/>
</dbReference>
<protein>
    <submittedName>
        <fullName evidence="3">Predicted protein</fullName>
    </submittedName>
</protein>
<dbReference type="PANTHER" id="PTHR46467">
    <property type="entry name" value="TETHER CONTAINING UBX DOMAIN FOR GLUT4"/>
    <property type="match status" value="1"/>
</dbReference>
<dbReference type="InterPro" id="IPR021569">
    <property type="entry name" value="TUG-UBL1"/>
</dbReference>
<dbReference type="EMBL" id="GG738870">
    <property type="protein sequence ID" value="EFC44022.1"/>
    <property type="molecule type" value="Genomic_DNA"/>
</dbReference>
<evidence type="ECO:0000313" key="3">
    <source>
        <dbReference type="EMBL" id="EFC44022.1"/>
    </source>
</evidence>
<dbReference type="SUPFAM" id="SSF54236">
    <property type="entry name" value="Ubiquitin-like"/>
    <property type="match status" value="1"/>
</dbReference>
<dbReference type="GO" id="GO:0005634">
    <property type="term" value="C:nucleus"/>
    <property type="evidence" value="ECO:0007669"/>
    <property type="project" value="TreeGrafter"/>
</dbReference>
<dbReference type="InParanoid" id="D2VGS9"/>
<dbReference type="PANTHER" id="PTHR46467:SF1">
    <property type="entry name" value="TETHER CONTAINING UBX DOMAIN FOR GLUT4"/>
    <property type="match status" value="1"/>
</dbReference>
<dbReference type="PROSITE" id="PS50181">
    <property type="entry name" value="FBOX"/>
    <property type="match status" value="1"/>
</dbReference>
<dbReference type="Pfam" id="PF00646">
    <property type="entry name" value="F-box"/>
    <property type="match status" value="1"/>
</dbReference>
<dbReference type="InterPro" id="IPR029071">
    <property type="entry name" value="Ubiquitin-like_domsf"/>
</dbReference>
<dbReference type="Proteomes" id="UP000006671">
    <property type="component" value="Unassembled WGS sequence"/>
</dbReference>
<feature type="compositionally biased region" description="Low complexity" evidence="1">
    <location>
        <begin position="254"/>
        <end position="264"/>
    </location>
</feature>
<reference evidence="3 4" key="1">
    <citation type="journal article" date="2010" name="Cell">
        <title>The genome of Naegleria gruberi illuminates early eukaryotic versatility.</title>
        <authorList>
            <person name="Fritz-Laylin L.K."/>
            <person name="Prochnik S.E."/>
            <person name="Ginger M.L."/>
            <person name="Dacks J.B."/>
            <person name="Carpenter M.L."/>
            <person name="Field M.C."/>
            <person name="Kuo A."/>
            <person name="Paredez A."/>
            <person name="Chapman J."/>
            <person name="Pham J."/>
            <person name="Shu S."/>
            <person name="Neupane R."/>
            <person name="Cipriano M."/>
            <person name="Mancuso J."/>
            <person name="Tu H."/>
            <person name="Salamov A."/>
            <person name="Lindquist E."/>
            <person name="Shapiro H."/>
            <person name="Lucas S."/>
            <person name="Grigoriev I.V."/>
            <person name="Cande W.Z."/>
            <person name="Fulton C."/>
            <person name="Rokhsar D.S."/>
            <person name="Dawson S.C."/>
        </authorList>
    </citation>
    <scope>NUCLEOTIDE SEQUENCE [LARGE SCALE GENOMIC DNA]</scope>
    <source>
        <strain evidence="3 4">NEG-M</strain>
    </source>
</reference>
<organism evidence="4">
    <name type="scientific">Naegleria gruberi</name>
    <name type="common">Amoeba</name>
    <dbReference type="NCBI Taxonomy" id="5762"/>
    <lineage>
        <taxon>Eukaryota</taxon>
        <taxon>Discoba</taxon>
        <taxon>Heterolobosea</taxon>
        <taxon>Tetramitia</taxon>
        <taxon>Eutetramitia</taxon>
        <taxon>Vahlkampfiidae</taxon>
        <taxon>Naegleria</taxon>
    </lineage>
</organism>
<proteinExistence type="predicted"/>
<gene>
    <name evidence="3" type="ORF">NAEGRDRAFT_79915</name>
</gene>
<dbReference type="InterPro" id="IPR036047">
    <property type="entry name" value="F-box-like_dom_sf"/>
</dbReference>
<dbReference type="InterPro" id="IPR001810">
    <property type="entry name" value="F-box_dom"/>
</dbReference>
<dbReference type="VEuPathDB" id="AmoebaDB:NAEGRDRAFT_79915"/>
<dbReference type="Pfam" id="PF11470">
    <property type="entry name" value="TUG-UBL1"/>
    <property type="match status" value="1"/>
</dbReference>
<dbReference type="GO" id="GO:0005737">
    <property type="term" value="C:cytoplasm"/>
    <property type="evidence" value="ECO:0007669"/>
    <property type="project" value="TreeGrafter"/>
</dbReference>
<dbReference type="Gene3D" id="1.20.1280.50">
    <property type="match status" value="1"/>
</dbReference>
<accession>D2VGS9</accession>
<dbReference type="GO" id="GO:0006886">
    <property type="term" value="P:intracellular protein transport"/>
    <property type="evidence" value="ECO:0007669"/>
    <property type="project" value="TreeGrafter"/>
</dbReference>
<dbReference type="RefSeq" id="XP_002676766.1">
    <property type="nucleotide sequence ID" value="XM_002676720.1"/>
</dbReference>
<feature type="domain" description="F-box" evidence="2">
    <location>
        <begin position="282"/>
        <end position="328"/>
    </location>
</feature>
<dbReference type="OrthoDB" id="440781at2759"/>
<feature type="region of interest" description="Disordered" evidence="1">
    <location>
        <begin position="245"/>
        <end position="264"/>
    </location>
</feature>
<dbReference type="GO" id="GO:0012506">
    <property type="term" value="C:vesicle membrane"/>
    <property type="evidence" value="ECO:0007669"/>
    <property type="project" value="TreeGrafter"/>
</dbReference>
<dbReference type="GeneID" id="8847867"/>
<dbReference type="CDD" id="cd17075">
    <property type="entry name" value="UBX1_UBXN9"/>
    <property type="match status" value="1"/>
</dbReference>
<sequence>MSSIIIAGLGMRSVIKVEGPNVSLQTLLKDFCEKNKINPEQYGLLHKKKDLDLSLPFRLSGVSNNATIEVIKKATSSTVKSAATLGLQLPDGQRLKSMYPIDISLWIALKRFEKKENVNLTLVEDKSGKYSIPSLIYMNQEFKTLEDLKKTKLSDIGLRDNSTALLRLNFVSTDKTIEELRDEIEETDDFVPKKKTLKDANLIPASIINVGLDRKNPKSESFESPKLKTDLLSQVTDIELVSVPKNENVPTPTPTTTKSAKTSSYDGGSASHQIKKTKLDATFTIEALCNDCLANILSYLEFKDLFSCLLVCKDWSVLLRSEHAIQHFFICFNLQQFFLDKFEQRDEWFVKLRTWITGLYHCFGLSSYCDVFKNRELMKRQQFQPFIDIISFEYASDICMSFEVTVHLEQEVSLRLKFCLSYTEDEYVYTNVESGNSKFDWKKFNIDPSKKSIIVFRFNGSEEEDTDCTVEEYEKNSEFFMAFSEYFQFEDLFEFLKRHLNFQPRRTYNTMFDFAEDEEVNCCDYTSNEDLDIRHEILEMPILRVAESYRLECLDVMINVIERTYSYMVSKMETTEIKENEIVISNVVGISHVVRFNRNYLRNIHTDFTLKFNDKSWTSDFQVKEHFYYGHDGYEGNHLFKLTDCETGEETFIGGYTYGVRELVVWESDSIEQLKSIGLPFDNVLEFISRVIDKLLPQLPCYDPFNGKPTSNQSLYLYLKGTYEENY</sequence>
<keyword evidence="4" id="KW-1185">Reference proteome</keyword>
<dbReference type="CDD" id="cd16105">
    <property type="entry name" value="Ubl_ASPSCR1_like"/>
    <property type="match status" value="1"/>
</dbReference>
<name>D2VGS9_NAEGR</name>
<evidence type="ECO:0000259" key="2">
    <source>
        <dbReference type="PROSITE" id="PS50181"/>
    </source>
</evidence>